<evidence type="ECO:0000256" key="8">
    <source>
        <dbReference type="ARBA" id="ARBA00022723"/>
    </source>
</evidence>
<keyword evidence="8" id="KW-0479">Metal-binding</keyword>
<comment type="caution">
    <text evidence="15">The sequence shown here is derived from an EMBL/GenBank/DDBJ whole genome shotgun (WGS) entry which is preliminary data.</text>
</comment>
<sequence length="215" mass="23874">MPSSDRATIIIKDTNKNYYQILNIPFSNNNSPTVVSKQQLKNAYHKALLKYHPDKAGTATAKAAPVSSSSSRTNAVYTVDDITDAYKVLSDPVLRAEYDREWILRRSGNDDKDAGEVAFHTGLEVVDLEDMGYQDDGHEGSSSYWYRGCRCGDEKGFIVTEDELETEAQHGEILVGCRGCSLWMKVLFAVAGEEEEEEEEEEAEIDSASQSLEGS</sequence>
<evidence type="ECO:0000256" key="7">
    <source>
        <dbReference type="ARBA" id="ARBA00022490"/>
    </source>
</evidence>
<keyword evidence="7" id="KW-0963">Cytoplasm</keyword>
<reference evidence="15 16" key="1">
    <citation type="submission" date="2015-06" db="EMBL/GenBank/DDBJ databases">
        <title>Talaromyces atroroseus IBT 11181 draft genome.</title>
        <authorList>
            <person name="Rasmussen K.B."/>
            <person name="Rasmussen S."/>
            <person name="Petersen B."/>
            <person name="Sicheritz-Ponten T."/>
            <person name="Mortensen U.H."/>
            <person name="Thrane U."/>
        </authorList>
    </citation>
    <scope>NUCLEOTIDE SEQUENCE [LARGE SCALE GENOMIC DNA]</scope>
    <source>
        <strain evidence="15 16">IBT 11181</strain>
    </source>
</reference>
<dbReference type="OrthoDB" id="445556at2759"/>
<dbReference type="RefSeq" id="XP_020116663.1">
    <property type="nucleotide sequence ID" value="XM_020263188.1"/>
</dbReference>
<gene>
    <name evidence="15" type="ORF">UA08_08282</name>
</gene>
<dbReference type="InterPro" id="IPR001623">
    <property type="entry name" value="DnaJ_domain"/>
</dbReference>
<evidence type="ECO:0000256" key="11">
    <source>
        <dbReference type="ARBA" id="ARBA00023242"/>
    </source>
</evidence>
<feature type="domain" description="DPH-type MB" evidence="14">
    <location>
        <begin position="122"/>
        <end position="189"/>
    </location>
</feature>
<keyword evidence="10" id="KW-0408">Iron</keyword>
<name>A0A225A7N1_TALAT</name>
<evidence type="ECO:0000256" key="4">
    <source>
        <dbReference type="ARBA" id="ARBA00005156"/>
    </source>
</evidence>
<dbReference type="GO" id="GO:0005634">
    <property type="term" value="C:nucleus"/>
    <property type="evidence" value="ECO:0007669"/>
    <property type="project" value="UniProtKB-SubCell"/>
</dbReference>
<feature type="region of interest" description="Disordered" evidence="12">
    <location>
        <begin position="193"/>
        <end position="215"/>
    </location>
</feature>
<dbReference type="InterPro" id="IPR044248">
    <property type="entry name" value="DPH3/4-like"/>
</dbReference>
<evidence type="ECO:0000259" key="14">
    <source>
        <dbReference type="PROSITE" id="PS51074"/>
    </source>
</evidence>
<dbReference type="InterPro" id="IPR007872">
    <property type="entry name" value="DPH_MB_dom"/>
</dbReference>
<evidence type="ECO:0000256" key="1">
    <source>
        <dbReference type="ARBA" id="ARBA00003474"/>
    </source>
</evidence>
<evidence type="ECO:0000313" key="15">
    <source>
        <dbReference type="EMBL" id="OKL56542.1"/>
    </source>
</evidence>
<dbReference type="PANTHER" id="PTHR21454:SF46">
    <property type="entry name" value="DIPHTHAMIDE BIOSYNTHESIS PROTEIN 4"/>
    <property type="match status" value="1"/>
</dbReference>
<evidence type="ECO:0000256" key="9">
    <source>
        <dbReference type="ARBA" id="ARBA00022833"/>
    </source>
</evidence>
<dbReference type="GeneID" id="31008038"/>
<feature type="domain" description="J" evidence="13">
    <location>
        <begin position="17"/>
        <end position="102"/>
    </location>
</feature>
<feature type="compositionally biased region" description="Acidic residues" evidence="12">
    <location>
        <begin position="193"/>
        <end position="205"/>
    </location>
</feature>
<evidence type="ECO:0000313" key="16">
    <source>
        <dbReference type="Proteomes" id="UP000214365"/>
    </source>
</evidence>
<evidence type="ECO:0000256" key="6">
    <source>
        <dbReference type="ARBA" id="ARBA00021797"/>
    </source>
</evidence>
<dbReference type="GO" id="GO:0017183">
    <property type="term" value="P:protein histidyl modification to diphthamide"/>
    <property type="evidence" value="ECO:0007669"/>
    <property type="project" value="UniProtKB-UniPathway"/>
</dbReference>
<dbReference type="UniPathway" id="UPA00559"/>
<evidence type="ECO:0000256" key="12">
    <source>
        <dbReference type="SAM" id="MobiDB-lite"/>
    </source>
</evidence>
<proteinExistence type="inferred from homology"/>
<dbReference type="SUPFAM" id="SSF144217">
    <property type="entry name" value="CSL zinc finger"/>
    <property type="match status" value="1"/>
</dbReference>
<dbReference type="AlphaFoldDB" id="A0A225A7N1"/>
<dbReference type="PROSITE" id="PS50076">
    <property type="entry name" value="DNAJ_2"/>
    <property type="match status" value="1"/>
</dbReference>
<comment type="function">
    <text evidence="1">Required for the first step of diphthamide biosynthesis, the transfer of 3-amino-3-carboxypropyl from S-adenosyl-L-methionine to a histidine residue. Diphthamide is a post-translational modification of histidine which occurs in elongation factor 2.</text>
</comment>
<comment type="pathway">
    <text evidence="4">Protein modification; peptidyl-diphthamide biosynthesis.</text>
</comment>
<keyword evidence="9" id="KW-0862">Zinc</keyword>
<evidence type="ECO:0000256" key="2">
    <source>
        <dbReference type="ARBA" id="ARBA00004123"/>
    </source>
</evidence>
<dbReference type="PROSITE" id="PS51074">
    <property type="entry name" value="DPH_MB"/>
    <property type="match status" value="1"/>
</dbReference>
<dbReference type="Proteomes" id="UP000214365">
    <property type="component" value="Unassembled WGS sequence"/>
</dbReference>
<dbReference type="PANTHER" id="PTHR21454">
    <property type="entry name" value="DPH3 HOMOLOG-RELATED"/>
    <property type="match status" value="1"/>
</dbReference>
<keyword evidence="11" id="KW-0539">Nucleus</keyword>
<dbReference type="CDD" id="cd06257">
    <property type="entry name" value="DnaJ"/>
    <property type="match status" value="1"/>
</dbReference>
<comment type="similarity">
    <text evidence="5">Belongs to the DPH4 family.</text>
</comment>
<dbReference type="SUPFAM" id="SSF46565">
    <property type="entry name" value="Chaperone J-domain"/>
    <property type="match status" value="1"/>
</dbReference>
<dbReference type="GO" id="GO:0005737">
    <property type="term" value="C:cytoplasm"/>
    <property type="evidence" value="ECO:0007669"/>
    <property type="project" value="UniProtKB-SubCell"/>
</dbReference>
<keyword evidence="16" id="KW-1185">Reference proteome</keyword>
<dbReference type="SMART" id="SM00271">
    <property type="entry name" value="DnaJ"/>
    <property type="match status" value="1"/>
</dbReference>
<dbReference type="Pfam" id="PF00226">
    <property type="entry name" value="DnaJ"/>
    <property type="match status" value="1"/>
</dbReference>
<evidence type="ECO:0000256" key="10">
    <source>
        <dbReference type="ARBA" id="ARBA00023004"/>
    </source>
</evidence>
<dbReference type="Pfam" id="PF05207">
    <property type="entry name" value="Zn_ribbon_CSL"/>
    <property type="match status" value="1"/>
</dbReference>
<evidence type="ECO:0000256" key="5">
    <source>
        <dbReference type="ARBA" id="ARBA00006169"/>
    </source>
</evidence>
<accession>A0A225A7N1</accession>
<dbReference type="GO" id="GO:0046872">
    <property type="term" value="F:metal ion binding"/>
    <property type="evidence" value="ECO:0007669"/>
    <property type="project" value="UniProtKB-KW"/>
</dbReference>
<dbReference type="InterPro" id="IPR036869">
    <property type="entry name" value="J_dom_sf"/>
</dbReference>
<dbReference type="Gene3D" id="3.10.660.10">
    <property type="entry name" value="DPH Zinc finger"/>
    <property type="match status" value="1"/>
</dbReference>
<dbReference type="Gene3D" id="1.10.287.110">
    <property type="entry name" value="DnaJ domain"/>
    <property type="match status" value="1"/>
</dbReference>
<dbReference type="STRING" id="1441469.A0A225A7N1"/>
<organism evidence="15 16">
    <name type="scientific">Talaromyces atroroseus</name>
    <dbReference type="NCBI Taxonomy" id="1441469"/>
    <lineage>
        <taxon>Eukaryota</taxon>
        <taxon>Fungi</taxon>
        <taxon>Dikarya</taxon>
        <taxon>Ascomycota</taxon>
        <taxon>Pezizomycotina</taxon>
        <taxon>Eurotiomycetes</taxon>
        <taxon>Eurotiomycetidae</taxon>
        <taxon>Eurotiales</taxon>
        <taxon>Trichocomaceae</taxon>
        <taxon>Talaromyces</taxon>
        <taxon>Talaromyces sect. Trachyspermi</taxon>
    </lineage>
</organism>
<evidence type="ECO:0000259" key="13">
    <source>
        <dbReference type="PROSITE" id="PS50076"/>
    </source>
</evidence>
<dbReference type="InterPro" id="IPR036671">
    <property type="entry name" value="DPH_MB_sf"/>
</dbReference>
<protein>
    <recommendedName>
        <fullName evidence="6">Diphthamide biosynthesis protein 4</fullName>
    </recommendedName>
</protein>
<dbReference type="EMBL" id="LFMY01000014">
    <property type="protein sequence ID" value="OKL56542.1"/>
    <property type="molecule type" value="Genomic_DNA"/>
</dbReference>
<comment type="subcellular location">
    <subcellularLocation>
        <location evidence="3">Cytoplasm</location>
    </subcellularLocation>
    <subcellularLocation>
        <location evidence="2">Nucleus</location>
    </subcellularLocation>
</comment>
<evidence type="ECO:0000256" key="3">
    <source>
        <dbReference type="ARBA" id="ARBA00004496"/>
    </source>
</evidence>